<dbReference type="InterPro" id="IPR006597">
    <property type="entry name" value="Sel1-like"/>
</dbReference>
<dbReference type="Pfam" id="PF08238">
    <property type="entry name" value="Sel1"/>
    <property type="match status" value="3"/>
</dbReference>
<reference evidence="1 2" key="1">
    <citation type="submission" date="2020-01" db="EMBL/GenBank/DDBJ databases">
        <title>Genome sequence of Desulfovibrio aerotolerans DSM 16695(T).</title>
        <authorList>
            <person name="Karnachuk O."/>
            <person name="Avakyan M."/>
            <person name="Mardanov A."/>
            <person name="Kadnikov V."/>
            <person name="Ravin N."/>
        </authorList>
    </citation>
    <scope>NUCLEOTIDE SEQUENCE [LARGE SCALE GENOMIC DNA]</scope>
    <source>
        <strain evidence="1 2">DSM 16695</strain>
    </source>
</reference>
<dbReference type="PANTHER" id="PTHR43628:SF1">
    <property type="entry name" value="CHITIN SYNTHASE REGULATORY FACTOR 2-RELATED"/>
    <property type="match status" value="1"/>
</dbReference>
<dbReference type="InterPro" id="IPR011990">
    <property type="entry name" value="TPR-like_helical_dom_sf"/>
</dbReference>
<dbReference type="AlphaFoldDB" id="A0A7C9MIV6"/>
<gene>
    <name evidence="1" type="ORF">GTA51_07245</name>
</gene>
<dbReference type="EMBL" id="WVUD01000009">
    <property type="protein sequence ID" value="MYL82929.1"/>
    <property type="molecule type" value="Genomic_DNA"/>
</dbReference>
<name>A0A7C9MIV6_9BACT</name>
<organism evidence="1 2">
    <name type="scientific">Solidesulfovibrio aerotolerans</name>
    <dbReference type="NCBI Taxonomy" id="295255"/>
    <lineage>
        <taxon>Bacteria</taxon>
        <taxon>Pseudomonadati</taxon>
        <taxon>Thermodesulfobacteriota</taxon>
        <taxon>Desulfovibrionia</taxon>
        <taxon>Desulfovibrionales</taxon>
        <taxon>Desulfovibrionaceae</taxon>
        <taxon>Solidesulfovibrio</taxon>
    </lineage>
</organism>
<evidence type="ECO:0000313" key="1">
    <source>
        <dbReference type="EMBL" id="MYL82929.1"/>
    </source>
</evidence>
<evidence type="ECO:0000313" key="2">
    <source>
        <dbReference type="Proteomes" id="UP000482487"/>
    </source>
</evidence>
<dbReference type="Proteomes" id="UP000482487">
    <property type="component" value="Unassembled WGS sequence"/>
</dbReference>
<dbReference type="InterPro" id="IPR052945">
    <property type="entry name" value="Mitotic_Regulator"/>
</dbReference>
<protein>
    <submittedName>
        <fullName evidence="1">Sel1 repeat family protein</fullName>
    </submittedName>
</protein>
<dbReference type="OrthoDB" id="5372609at2"/>
<keyword evidence="2" id="KW-1185">Reference proteome</keyword>
<sequence>MALTVAALPVITSRPARAGLEEGRTAWRDGDFAKAFEEFLPLAAAGDITLQNQIAAMYYTGQGVPQDFVKAAEWFKKAATAGSPEAQYCLGKLYYYGQGVPQNFEEAVKWLTDAALGGKGGAQFLLATLQLYGKGTQANPVKAYFWTLLAVAAPDLPAEDKTGAVALRDQIAASLSKRQMESMQTMVRNWSPRKTTPAPAAPRRGLP</sequence>
<dbReference type="Gene3D" id="1.25.40.10">
    <property type="entry name" value="Tetratricopeptide repeat domain"/>
    <property type="match status" value="1"/>
</dbReference>
<dbReference type="PANTHER" id="PTHR43628">
    <property type="entry name" value="ACTIVATOR OF C KINASE PROTEIN 1-RELATED"/>
    <property type="match status" value="1"/>
</dbReference>
<proteinExistence type="predicted"/>
<dbReference type="SUPFAM" id="SSF81901">
    <property type="entry name" value="HCP-like"/>
    <property type="match status" value="1"/>
</dbReference>
<accession>A0A7C9MIV6</accession>
<dbReference type="SMART" id="SM00671">
    <property type="entry name" value="SEL1"/>
    <property type="match status" value="3"/>
</dbReference>
<comment type="caution">
    <text evidence="1">The sequence shown here is derived from an EMBL/GenBank/DDBJ whole genome shotgun (WGS) entry which is preliminary data.</text>
</comment>